<dbReference type="GO" id="GO:0016071">
    <property type="term" value="P:mRNA metabolic process"/>
    <property type="evidence" value="ECO:0007669"/>
    <property type="project" value="UniProtKB-ARBA"/>
</dbReference>
<dbReference type="Proteomes" id="UP000011761">
    <property type="component" value="Unassembled WGS sequence"/>
</dbReference>
<evidence type="ECO:0000256" key="1">
    <source>
        <dbReference type="SAM" id="MobiDB-lite"/>
    </source>
</evidence>
<feature type="compositionally biased region" description="Basic and acidic residues" evidence="1">
    <location>
        <begin position="189"/>
        <end position="198"/>
    </location>
</feature>
<protein>
    <recommendedName>
        <fullName evidence="4">Proteophosphoglycan 5</fullName>
    </recommendedName>
</protein>
<dbReference type="AlphaFoldDB" id="M2NCI0"/>
<organism evidence="2 3">
    <name type="scientific">Baudoinia panamericana (strain UAMH 10762)</name>
    <name type="common">Angels' share fungus</name>
    <name type="synonym">Baudoinia compniacensis (strain UAMH 10762)</name>
    <dbReference type="NCBI Taxonomy" id="717646"/>
    <lineage>
        <taxon>Eukaryota</taxon>
        <taxon>Fungi</taxon>
        <taxon>Dikarya</taxon>
        <taxon>Ascomycota</taxon>
        <taxon>Pezizomycotina</taxon>
        <taxon>Dothideomycetes</taxon>
        <taxon>Dothideomycetidae</taxon>
        <taxon>Mycosphaerellales</taxon>
        <taxon>Teratosphaeriaceae</taxon>
        <taxon>Baudoinia</taxon>
    </lineage>
</organism>
<feature type="compositionally biased region" description="Polar residues" evidence="1">
    <location>
        <begin position="318"/>
        <end position="335"/>
    </location>
</feature>
<accession>M2NCI0</accession>
<proteinExistence type="predicted"/>
<dbReference type="HOGENOM" id="CLU_553191_0_0_1"/>
<keyword evidence="3" id="KW-1185">Reference proteome</keyword>
<dbReference type="InterPro" id="IPR028322">
    <property type="entry name" value="PNRC-like_rgn"/>
</dbReference>
<dbReference type="RefSeq" id="XP_007675536.1">
    <property type="nucleotide sequence ID" value="XM_007677346.1"/>
</dbReference>
<dbReference type="GeneID" id="19114261"/>
<feature type="compositionally biased region" description="Polar residues" evidence="1">
    <location>
        <begin position="431"/>
        <end position="452"/>
    </location>
</feature>
<evidence type="ECO:0000313" key="3">
    <source>
        <dbReference type="Proteomes" id="UP000011761"/>
    </source>
</evidence>
<feature type="compositionally biased region" description="Low complexity" evidence="1">
    <location>
        <begin position="292"/>
        <end position="307"/>
    </location>
</feature>
<feature type="region of interest" description="Disordered" evidence="1">
    <location>
        <begin position="1"/>
        <end position="480"/>
    </location>
</feature>
<dbReference type="eggNOG" id="ENOG502SC1U">
    <property type="taxonomic scope" value="Eukaryota"/>
</dbReference>
<name>M2NCI0_BAUPA</name>
<feature type="compositionally biased region" description="Polar residues" evidence="1">
    <location>
        <begin position="47"/>
        <end position="65"/>
    </location>
</feature>
<gene>
    <name evidence="2" type="ORF">BAUCODRAFT_431212</name>
</gene>
<evidence type="ECO:0008006" key="4">
    <source>
        <dbReference type="Google" id="ProtNLM"/>
    </source>
</evidence>
<evidence type="ECO:0000313" key="2">
    <source>
        <dbReference type="EMBL" id="EMC96889.1"/>
    </source>
</evidence>
<feature type="compositionally biased region" description="Polar residues" evidence="1">
    <location>
        <begin position="1"/>
        <end position="21"/>
    </location>
</feature>
<dbReference type="OMA" id="YATPMRT"/>
<dbReference type="KEGG" id="bcom:BAUCODRAFT_431212"/>
<feature type="compositionally biased region" description="Basic residues" evidence="1">
    <location>
        <begin position="36"/>
        <end position="46"/>
    </location>
</feature>
<reference evidence="2 3" key="1">
    <citation type="journal article" date="2012" name="PLoS Pathog.">
        <title>Diverse lifestyles and strategies of plant pathogenesis encoded in the genomes of eighteen Dothideomycetes fungi.</title>
        <authorList>
            <person name="Ohm R.A."/>
            <person name="Feau N."/>
            <person name="Henrissat B."/>
            <person name="Schoch C.L."/>
            <person name="Horwitz B.A."/>
            <person name="Barry K.W."/>
            <person name="Condon B.J."/>
            <person name="Copeland A.C."/>
            <person name="Dhillon B."/>
            <person name="Glaser F."/>
            <person name="Hesse C.N."/>
            <person name="Kosti I."/>
            <person name="LaButti K."/>
            <person name="Lindquist E.A."/>
            <person name="Lucas S."/>
            <person name="Salamov A.A."/>
            <person name="Bradshaw R.E."/>
            <person name="Ciuffetti L."/>
            <person name="Hamelin R.C."/>
            <person name="Kema G.H.J."/>
            <person name="Lawrence C."/>
            <person name="Scott J.A."/>
            <person name="Spatafora J.W."/>
            <person name="Turgeon B.G."/>
            <person name="de Wit P.J.G.M."/>
            <person name="Zhong S."/>
            <person name="Goodwin S.B."/>
            <person name="Grigoriev I.V."/>
        </authorList>
    </citation>
    <scope>NUCLEOTIDE SEQUENCE [LARGE SCALE GENOMIC DNA]</scope>
    <source>
        <strain evidence="2 3">UAMH 10762</strain>
    </source>
</reference>
<dbReference type="OrthoDB" id="2142961at2759"/>
<dbReference type="EMBL" id="KB445554">
    <property type="protein sequence ID" value="EMC96889.1"/>
    <property type="molecule type" value="Genomic_DNA"/>
</dbReference>
<dbReference type="Pfam" id="PF15365">
    <property type="entry name" value="PNRC"/>
    <property type="match status" value="1"/>
</dbReference>
<sequence length="493" mass="52393">MAATANDQPLPSADGSLSKSDLTAIKASQHGEKRAKPQSRTRKPKPSSHQPSDGTVSDSVTNPLTSAGAKKPAQQGQSVANPTAPKPNGYMGRANGQKTRPVSLGGPLLPATPAKEQAYAGPTFHASPAASALPIPKFFSRSVPGDANPFAARMAGEEKTPEQQSSPEPDVVEPEALRETQQSPLDLFFKADKEERSRSSSGMLSPEMAQRKPAPATEPRNPFQQHQSGKSVFLQELDGNNEPMPSPRTVPNGARPDTLERAHSSPGLRPQSAGDQDDRQTYTQSLKDLLFNNVNKPPTTSTNTTPPQVSHERAYSAAQATQTPSPYHRSSSGPTTPAPVPSSAGQPNHYALHYGNRNLSPLFKAARGPDTPTRPSTLRQELPNGDNISSAFPRPPPPSQSNDPADPNTFPRDYLNQQIRDYRPASLPQLPFTNGSRPGASGNASTSESTAANGAMLPSNASPRAGATGGSSSRDIRSMEDDLRRMLKLNVLG</sequence>